<name>A0A022R4J0_ERYGU</name>
<protein>
    <recommendedName>
        <fullName evidence="6">RING-type domain-containing protein</fullName>
    </recommendedName>
</protein>
<dbReference type="eggNOG" id="KOG1100">
    <property type="taxonomic scope" value="Eukaryota"/>
</dbReference>
<dbReference type="EMBL" id="KI630628">
    <property type="protein sequence ID" value="EYU35171.1"/>
    <property type="molecule type" value="Genomic_DNA"/>
</dbReference>
<feature type="coiled-coil region" evidence="5">
    <location>
        <begin position="171"/>
        <end position="212"/>
    </location>
</feature>
<dbReference type="Gene3D" id="1.10.8.10">
    <property type="entry name" value="DNA helicase RuvA subunit, C-terminal domain"/>
    <property type="match status" value="1"/>
</dbReference>
<keyword evidence="3" id="KW-0862">Zinc</keyword>
<dbReference type="Gene3D" id="1.10.533.10">
    <property type="entry name" value="Death Domain, Fas"/>
    <property type="match status" value="1"/>
</dbReference>
<accession>A0A022R4J0</accession>
<dbReference type="PANTHER" id="PTHR42647:SF5">
    <property type="entry name" value="SBP (S-RIBONUCLEASE BINDING PROTEIN) FAMILY PROTEIN"/>
    <property type="match status" value="1"/>
</dbReference>
<keyword evidence="8" id="KW-1185">Reference proteome</keyword>
<gene>
    <name evidence="7" type="ORF">MIMGU_mgv1a018739mg</name>
</gene>
<dbReference type="PROSITE" id="PS50089">
    <property type="entry name" value="ZF_RING_2"/>
    <property type="match status" value="1"/>
</dbReference>
<dbReference type="GO" id="GO:0008270">
    <property type="term" value="F:zinc ion binding"/>
    <property type="evidence" value="ECO:0007669"/>
    <property type="project" value="UniProtKB-KW"/>
</dbReference>
<organism evidence="7 8">
    <name type="scientific">Erythranthe guttata</name>
    <name type="common">Yellow monkey flower</name>
    <name type="synonym">Mimulus guttatus</name>
    <dbReference type="NCBI Taxonomy" id="4155"/>
    <lineage>
        <taxon>Eukaryota</taxon>
        <taxon>Viridiplantae</taxon>
        <taxon>Streptophyta</taxon>
        <taxon>Embryophyta</taxon>
        <taxon>Tracheophyta</taxon>
        <taxon>Spermatophyta</taxon>
        <taxon>Magnoliopsida</taxon>
        <taxon>eudicotyledons</taxon>
        <taxon>Gunneridae</taxon>
        <taxon>Pentapetalae</taxon>
        <taxon>asterids</taxon>
        <taxon>lamiids</taxon>
        <taxon>Lamiales</taxon>
        <taxon>Phrymaceae</taxon>
        <taxon>Erythranthe</taxon>
    </lineage>
</organism>
<evidence type="ECO:0000256" key="2">
    <source>
        <dbReference type="ARBA" id="ARBA00022771"/>
    </source>
</evidence>
<feature type="non-terminal residue" evidence="7">
    <location>
        <position position="1"/>
    </location>
</feature>
<dbReference type="STRING" id="4155.A0A022R4J0"/>
<evidence type="ECO:0000256" key="4">
    <source>
        <dbReference type="PROSITE-ProRule" id="PRU00175"/>
    </source>
</evidence>
<evidence type="ECO:0000313" key="8">
    <source>
        <dbReference type="Proteomes" id="UP000030748"/>
    </source>
</evidence>
<keyword evidence="2 4" id="KW-0863">Zinc-finger</keyword>
<dbReference type="AlphaFoldDB" id="A0A022R4J0"/>
<dbReference type="GO" id="GO:0004842">
    <property type="term" value="F:ubiquitin-protein transferase activity"/>
    <property type="evidence" value="ECO:0000318"/>
    <property type="project" value="GO_Central"/>
</dbReference>
<keyword evidence="1" id="KW-0479">Metal-binding</keyword>
<evidence type="ECO:0000259" key="6">
    <source>
        <dbReference type="PROSITE" id="PS50089"/>
    </source>
</evidence>
<feature type="domain" description="RING-type" evidence="6">
    <location>
        <begin position="254"/>
        <end position="289"/>
    </location>
</feature>
<reference evidence="7 8" key="1">
    <citation type="journal article" date="2013" name="Proc. Natl. Acad. Sci. U.S.A.">
        <title>Fine-scale variation in meiotic recombination in Mimulus inferred from population shotgun sequencing.</title>
        <authorList>
            <person name="Hellsten U."/>
            <person name="Wright K.M."/>
            <person name="Jenkins J."/>
            <person name="Shu S."/>
            <person name="Yuan Y."/>
            <person name="Wessler S.R."/>
            <person name="Schmutz J."/>
            <person name="Willis J.H."/>
            <person name="Rokhsar D.S."/>
        </authorList>
    </citation>
    <scope>NUCLEOTIDE SEQUENCE [LARGE SCALE GENOMIC DNA]</scope>
    <source>
        <strain evidence="8">cv. DUN x IM62</strain>
    </source>
</reference>
<evidence type="ECO:0000313" key="7">
    <source>
        <dbReference type="EMBL" id="EYU35171.1"/>
    </source>
</evidence>
<sequence>GRKKSGKGKGKMKEVAEQQPLNLFTDLLGGGGAGNNFASPINGHHFASPINGASRSHFASPFNGASGYQFTSPASGYQFASPINGASEQYSSQLQQILNGTAAPYNSFTALLAAAATQDEDHHTHTDFSADVENHALEIDRLITSHRENLRYALAGTRGGAAEEGAAVKKLKVKELELDAKVKQVADLEKTAEHYQAESDQLRETVWALKEEIRSLRSCLRDVIAARRYAETAEEDAQSSCVDPSRVAPVTLDCKTCRRRPATVMVWPCRHISVCTVCDTATRSCPSCRKLKTTSIEVRLPKT</sequence>
<evidence type="ECO:0000256" key="1">
    <source>
        <dbReference type="ARBA" id="ARBA00022723"/>
    </source>
</evidence>
<dbReference type="Gene3D" id="1.10.1170.10">
    <property type="entry name" value="Inhibitor Of Apoptosis Protein (2mihbC-IAP-1), Chain A"/>
    <property type="match status" value="1"/>
</dbReference>
<evidence type="ECO:0000256" key="3">
    <source>
        <dbReference type="ARBA" id="ARBA00022833"/>
    </source>
</evidence>
<dbReference type="InterPro" id="IPR011029">
    <property type="entry name" value="DEATH-like_dom_sf"/>
</dbReference>
<dbReference type="InterPro" id="IPR001841">
    <property type="entry name" value="Znf_RING"/>
</dbReference>
<keyword evidence="5" id="KW-0175">Coiled coil</keyword>
<dbReference type="Proteomes" id="UP000030748">
    <property type="component" value="Unassembled WGS sequence"/>
</dbReference>
<proteinExistence type="predicted"/>
<dbReference type="PANTHER" id="PTHR42647">
    <property type="entry name" value="SBP (S-RIBONUCLEASE BINDING PROTEIN) FAMILY PROTEIN"/>
    <property type="match status" value="1"/>
</dbReference>
<evidence type="ECO:0000256" key="5">
    <source>
        <dbReference type="SAM" id="Coils"/>
    </source>
</evidence>
<dbReference type="Pfam" id="PF13920">
    <property type="entry name" value="zf-C3HC4_3"/>
    <property type="match status" value="1"/>
</dbReference>